<dbReference type="AlphaFoldDB" id="A0A9D3YUE4"/>
<gene>
    <name evidence="1" type="ORF">DPMN_079788</name>
</gene>
<reference evidence="1" key="1">
    <citation type="journal article" date="2019" name="bioRxiv">
        <title>The Genome of the Zebra Mussel, Dreissena polymorpha: A Resource for Invasive Species Research.</title>
        <authorList>
            <person name="McCartney M.A."/>
            <person name="Auch B."/>
            <person name="Kono T."/>
            <person name="Mallez S."/>
            <person name="Zhang Y."/>
            <person name="Obille A."/>
            <person name="Becker A."/>
            <person name="Abrahante J.E."/>
            <person name="Garbe J."/>
            <person name="Badalamenti J.P."/>
            <person name="Herman A."/>
            <person name="Mangelson H."/>
            <person name="Liachko I."/>
            <person name="Sullivan S."/>
            <person name="Sone E.D."/>
            <person name="Koren S."/>
            <person name="Silverstein K.A.T."/>
            <person name="Beckman K.B."/>
            <person name="Gohl D.M."/>
        </authorList>
    </citation>
    <scope>NUCLEOTIDE SEQUENCE</scope>
    <source>
        <strain evidence="1">Duluth1</strain>
        <tissue evidence="1">Whole animal</tissue>
    </source>
</reference>
<reference evidence="1" key="2">
    <citation type="submission" date="2020-11" db="EMBL/GenBank/DDBJ databases">
        <authorList>
            <person name="McCartney M.A."/>
            <person name="Auch B."/>
            <person name="Kono T."/>
            <person name="Mallez S."/>
            <person name="Becker A."/>
            <person name="Gohl D.M."/>
            <person name="Silverstein K.A.T."/>
            <person name="Koren S."/>
            <person name="Bechman K.B."/>
            <person name="Herman A."/>
            <person name="Abrahante J.E."/>
            <person name="Garbe J."/>
        </authorList>
    </citation>
    <scope>NUCLEOTIDE SEQUENCE</scope>
    <source>
        <strain evidence="1">Duluth1</strain>
        <tissue evidence="1">Whole animal</tissue>
    </source>
</reference>
<name>A0A9D3YUE4_DREPO</name>
<proteinExistence type="predicted"/>
<evidence type="ECO:0000313" key="2">
    <source>
        <dbReference type="Proteomes" id="UP000828390"/>
    </source>
</evidence>
<dbReference type="Proteomes" id="UP000828390">
    <property type="component" value="Unassembled WGS sequence"/>
</dbReference>
<accession>A0A9D3YUE4</accession>
<protein>
    <submittedName>
        <fullName evidence="1">Uncharacterized protein</fullName>
    </submittedName>
</protein>
<keyword evidence="2" id="KW-1185">Reference proteome</keyword>
<comment type="caution">
    <text evidence="1">The sequence shown here is derived from an EMBL/GenBank/DDBJ whole genome shotgun (WGS) entry which is preliminary data.</text>
</comment>
<organism evidence="1 2">
    <name type="scientific">Dreissena polymorpha</name>
    <name type="common">Zebra mussel</name>
    <name type="synonym">Mytilus polymorpha</name>
    <dbReference type="NCBI Taxonomy" id="45954"/>
    <lineage>
        <taxon>Eukaryota</taxon>
        <taxon>Metazoa</taxon>
        <taxon>Spiralia</taxon>
        <taxon>Lophotrochozoa</taxon>
        <taxon>Mollusca</taxon>
        <taxon>Bivalvia</taxon>
        <taxon>Autobranchia</taxon>
        <taxon>Heteroconchia</taxon>
        <taxon>Euheterodonta</taxon>
        <taxon>Imparidentia</taxon>
        <taxon>Neoheterodontei</taxon>
        <taxon>Myida</taxon>
        <taxon>Dreissenoidea</taxon>
        <taxon>Dreissenidae</taxon>
        <taxon>Dreissena</taxon>
    </lineage>
</organism>
<dbReference type="EMBL" id="JAIWYP010000015">
    <property type="protein sequence ID" value="KAH3704726.1"/>
    <property type="molecule type" value="Genomic_DNA"/>
</dbReference>
<sequence>MTDDIREHMTNVKETGKKLYTEFRRERLVLKDKVLSDTIHRNDIKTCNATSAQSHSGVFSKKKQKDKNIWRVDTDVLKYAKQDAIVQRKFSNMISCNQIECLMKRVS</sequence>
<evidence type="ECO:0000313" key="1">
    <source>
        <dbReference type="EMBL" id="KAH3704726.1"/>
    </source>
</evidence>